<sequence length="127" mass="14404">MGRGGFRQAWRDEWQAYFHGDLGCPAVSVQRGVRSVTSPVLLVARPGIQLVSLNLQQLQYCWFRLQICSWHTVVVVYRDPNHPNSYSSNLQSPPYVKVTVRVQGVNFSPDLSDLQTSDAPRPRNGFM</sequence>
<gene>
    <name evidence="1" type="ORF">BaRGS_00008052</name>
</gene>
<dbReference type="Proteomes" id="UP001519460">
    <property type="component" value="Unassembled WGS sequence"/>
</dbReference>
<organism evidence="1 2">
    <name type="scientific">Batillaria attramentaria</name>
    <dbReference type="NCBI Taxonomy" id="370345"/>
    <lineage>
        <taxon>Eukaryota</taxon>
        <taxon>Metazoa</taxon>
        <taxon>Spiralia</taxon>
        <taxon>Lophotrochozoa</taxon>
        <taxon>Mollusca</taxon>
        <taxon>Gastropoda</taxon>
        <taxon>Caenogastropoda</taxon>
        <taxon>Sorbeoconcha</taxon>
        <taxon>Cerithioidea</taxon>
        <taxon>Batillariidae</taxon>
        <taxon>Batillaria</taxon>
    </lineage>
</organism>
<dbReference type="AlphaFoldDB" id="A0ABD0LP75"/>
<dbReference type="EMBL" id="JACVVK020000035">
    <property type="protein sequence ID" value="KAK7500808.1"/>
    <property type="molecule type" value="Genomic_DNA"/>
</dbReference>
<reference evidence="1 2" key="1">
    <citation type="journal article" date="2023" name="Sci. Data">
        <title>Genome assembly of the Korean intertidal mud-creeper Batillaria attramentaria.</title>
        <authorList>
            <person name="Patra A.K."/>
            <person name="Ho P.T."/>
            <person name="Jun S."/>
            <person name="Lee S.J."/>
            <person name="Kim Y."/>
            <person name="Won Y.J."/>
        </authorList>
    </citation>
    <scope>NUCLEOTIDE SEQUENCE [LARGE SCALE GENOMIC DNA]</scope>
    <source>
        <strain evidence="1">Wonlab-2016</strain>
    </source>
</reference>
<evidence type="ECO:0000313" key="2">
    <source>
        <dbReference type="Proteomes" id="UP001519460"/>
    </source>
</evidence>
<proteinExistence type="predicted"/>
<accession>A0ABD0LP75</accession>
<protein>
    <submittedName>
        <fullName evidence="1">Uncharacterized protein</fullName>
    </submittedName>
</protein>
<name>A0ABD0LP75_9CAEN</name>
<evidence type="ECO:0000313" key="1">
    <source>
        <dbReference type="EMBL" id="KAK7500808.1"/>
    </source>
</evidence>
<keyword evidence="2" id="KW-1185">Reference proteome</keyword>
<comment type="caution">
    <text evidence="1">The sequence shown here is derived from an EMBL/GenBank/DDBJ whole genome shotgun (WGS) entry which is preliminary data.</text>
</comment>